<feature type="signal peptide" evidence="1">
    <location>
        <begin position="1"/>
        <end position="29"/>
    </location>
</feature>
<reference evidence="2 3" key="1">
    <citation type="submission" date="2015-01" db="EMBL/GenBank/DDBJ databases">
        <title>Enhanced salinomycin production by adjusting the supply of polyketide extender units in Streptomyce albus DSM 41398.</title>
        <authorList>
            <person name="Lu C."/>
        </authorList>
    </citation>
    <scope>NUCLEOTIDE SEQUENCE [LARGE SCALE GENOMIC DNA]</scope>
    <source>
        <strain evidence="3">ATCC 21838 / DSM 41398 / FERM P-419 / JCM 4703 / NBRC 107858</strain>
    </source>
</reference>
<evidence type="ECO:0000313" key="2">
    <source>
        <dbReference type="EMBL" id="AJE83818.1"/>
    </source>
</evidence>
<sequence>MKLRPSLVLAAATAALAPAVLLAAPAASAAPTGGQVVCKDDGSHPFDRSLRTGFSGIPAKIVAGSGFHAFTLHVENTGGRAYPQVDLRAFASQVDDDNVFTDFTHVTLQYKDRATGAWTGVPLDVDQPEEIRGRLGTTAVRPHESFSLALRVALDRTAPTSDASALSTGVYTDAEGNCVYTGEGYQAFRVQKAGAAKSTR</sequence>
<dbReference type="AlphaFoldDB" id="A0A0B5EMU2"/>
<feature type="chain" id="PRO_5002101053" evidence="1">
    <location>
        <begin position="30"/>
        <end position="200"/>
    </location>
</feature>
<organism evidence="2 3">
    <name type="scientific">Streptomyces albus (strain ATCC 21838 / DSM 41398 / FERM P-419 / JCM 4703 / NBRC 107858)</name>
    <dbReference type="NCBI Taxonomy" id="1081613"/>
    <lineage>
        <taxon>Bacteria</taxon>
        <taxon>Bacillati</taxon>
        <taxon>Actinomycetota</taxon>
        <taxon>Actinomycetes</taxon>
        <taxon>Kitasatosporales</taxon>
        <taxon>Streptomycetaceae</taxon>
        <taxon>Streptomyces</taxon>
    </lineage>
</organism>
<dbReference type="EMBL" id="CP010519">
    <property type="protein sequence ID" value="AJE83818.1"/>
    <property type="molecule type" value="Genomic_DNA"/>
</dbReference>
<keyword evidence="1" id="KW-0732">Signal</keyword>
<dbReference type="Proteomes" id="UP000031523">
    <property type="component" value="Chromosome"/>
</dbReference>
<evidence type="ECO:0000313" key="3">
    <source>
        <dbReference type="Proteomes" id="UP000031523"/>
    </source>
</evidence>
<evidence type="ECO:0000256" key="1">
    <source>
        <dbReference type="SAM" id="SignalP"/>
    </source>
</evidence>
<proteinExistence type="predicted"/>
<protein>
    <submittedName>
        <fullName evidence="2">LPXTG-motif cell wall anchor domain-containing protein</fullName>
    </submittedName>
</protein>
<dbReference type="KEGG" id="sals:SLNWT_3442"/>
<name>A0A0B5EMU2_STRA4</name>
<keyword evidence="3" id="KW-1185">Reference proteome</keyword>
<accession>A0A0B5EMU2</accession>
<gene>
    <name evidence="2" type="ORF">SLNWT_3442</name>
</gene>